<gene>
    <name evidence="4" type="ORF">AAF463_23425</name>
</gene>
<dbReference type="InterPro" id="IPR010657">
    <property type="entry name" value="ImpA_N"/>
</dbReference>
<evidence type="ECO:0000259" key="3">
    <source>
        <dbReference type="Pfam" id="PF12486"/>
    </source>
</evidence>
<keyword evidence="1" id="KW-0812">Transmembrane</keyword>
<feature type="transmembrane region" description="Helical" evidence="1">
    <location>
        <begin position="228"/>
        <end position="251"/>
    </location>
</feature>
<dbReference type="AlphaFoldDB" id="A0AAU7U3S0"/>
<dbReference type="Pfam" id="PF06812">
    <property type="entry name" value="ImpA_N"/>
    <property type="match status" value="1"/>
</dbReference>
<proteinExistence type="predicted"/>
<reference evidence="4" key="1">
    <citation type="submission" date="2024-06" db="EMBL/GenBank/DDBJ databases">
        <title>Multiomics insights into the TNT degradation mechanism by Pantoea sp. BJ2 isolated from an ammunition destruction site.</title>
        <authorList>
            <person name="Luo J."/>
        </authorList>
    </citation>
    <scope>NUCLEOTIDE SEQUENCE</scope>
    <source>
        <strain evidence="4">BJ2</strain>
        <plasmid evidence="4">plasmindB</plasmid>
    </source>
</reference>
<evidence type="ECO:0000256" key="1">
    <source>
        <dbReference type="SAM" id="Phobius"/>
    </source>
</evidence>
<feature type="domain" description="ImpA N-terminal" evidence="2">
    <location>
        <begin position="11"/>
        <end position="109"/>
    </location>
</feature>
<dbReference type="InterPro" id="IPR021069">
    <property type="entry name" value="ImpA_C"/>
</dbReference>
<dbReference type="EMBL" id="CP158294">
    <property type="protein sequence ID" value="XBV47603.1"/>
    <property type="molecule type" value="Genomic_DNA"/>
</dbReference>
<accession>A0AAU7U3S0</accession>
<keyword evidence="4" id="KW-0614">Plasmid</keyword>
<protein>
    <submittedName>
        <fullName evidence="4">VasL domain-containing protein</fullName>
    </submittedName>
</protein>
<dbReference type="PANTHER" id="PTHR37024:SF5">
    <property type="entry name" value="IMPA N-TERMINAL DOMAIN-CONTAINING PROTEIN"/>
    <property type="match status" value="1"/>
</dbReference>
<keyword evidence="1" id="KW-1133">Transmembrane helix</keyword>
<geneLocation type="plasmid" evidence="4">
    <name>plasmindB</name>
</geneLocation>
<sequence length="452" mass="50826">MPSSRAKLIKTGGDPRLYPAFATLTYEIQKLHHPARPDINWQNASRLCLTLFEANGVELQTAVWFTFCRAHNNGVQGMTEGLSVVTELLIKNGDLCWPESVHARLNLLSDMSRYLQRFLRTQTLSRTDLDTLSQSAVLLAELGEYLQRIGMRQQSQLDVLRDRIMDSVLLLEQRDMSDRIAREITDETGGPPDVHPLSAAMASSPERWVYVSHEKCAPADVSITKRRAFLAGAGAAILSTMMIVAGIYTFMTDPVRDRLMSSVDLFATVLSADTVHQLSVTQPDWLQNDSVWLEKTGEKLDWLTSASPFWLFEHGNALLEQARQVMPDSPVITSMSHVWFQRLSDLAGPNEKSEGWHEGMEKLKGLALKLESLDEKRGKYLTVSELKSVVYSISQAFSKSVPAEEWLRRIESAQGKAVYENMQLQQSVHALQARYGILHAQKPVNLNDSVEK</sequence>
<dbReference type="RefSeq" id="WP_350262648.1">
    <property type="nucleotide sequence ID" value="NZ_CP158294.1"/>
</dbReference>
<dbReference type="Pfam" id="PF12486">
    <property type="entry name" value="VasL"/>
    <property type="match status" value="1"/>
</dbReference>
<feature type="domain" description="ImpA C-terminal" evidence="3">
    <location>
        <begin position="297"/>
        <end position="437"/>
    </location>
</feature>
<keyword evidence="1" id="KW-0472">Membrane</keyword>
<evidence type="ECO:0000259" key="2">
    <source>
        <dbReference type="Pfam" id="PF06812"/>
    </source>
</evidence>
<evidence type="ECO:0000313" key="4">
    <source>
        <dbReference type="EMBL" id="XBV47603.1"/>
    </source>
</evidence>
<name>A0AAU7U3S0_9GAMM</name>
<organism evidence="4">
    <name type="scientific">Pantoea sp. BJ2</name>
    <dbReference type="NCBI Taxonomy" id="3141322"/>
    <lineage>
        <taxon>Bacteria</taxon>
        <taxon>Pseudomonadati</taxon>
        <taxon>Pseudomonadota</taxon>
        <taxon>Gammaproteobacteria</taxon>
        <taxon>Enterobacterales</taxon>
        <taxon>Erwiniaceae</taxon>
        <taxon>Pantoea</taxon>
    </lineage>
</organism>
<dbReference type="PANTHER" id="PTHR37024">
    <property type="entry name" value="TYPE VI SECRETION SYSTEM DUF2094 AND IMPA-RELATED DOMAIN PROTEIN"/>
    <property type="match status" value="1"/>
</dbReference>